<dbReference type="PANTHER" id="PTHR47662">
    <property type="entry name" value="RING-TYPE DOMAIN-CONTAINING PROTEIN"/>
    <property type="match status" value="1"/>
</dbReference>
<dbReference type="InterPro" id="IPR001841">
    <property type="entry name" value="Znf_RING"/>
</dbReference>
<dbReference type="Proteomes" id="UP001415857">
    <property type="component" value="Unassembled WGS sequence"/>
</dbReference>
<proteinExistence type="predicted"/>
<evidence type="ECO:0000313" key="4">
    <source>
        <dbReference type="EMBL" id="KAK9276630.1"/>
    </source>
</evidence>
<dbReference type="Gene3D" id="3.30.40.10">
    <property type="entry name" value="Zinc/RING finger domain, C3HC4 (zinc finger)"/>
    <property type="match status" value="1"/>
</dbReference>
<dbReference type="PROSITE" id="PS50089">
    <property type="entry name" value="ZF_RING_2"/>
    <property type="match status" value="1"/>
</dbReference>
<keyword evidence="1" id="KW-0863">Zinc-finger</keyword>
<dbReference type="GO" id="GO:0008270">
    <property type="term" value="F:zinc ion binding"/>
    <property type="evidence" value="ECO:0007669"/>
    <property type="project" value="UniProtKB-KW"/>
</dbReference>
<accession>A0AAP0RF20</accession>
<keyword evidence="1" id="KW-0479">Metal-binding</keyword>
<comment type="caution">
    <text evidence="4">The sequence shown here is derived from an EMBL/GenBank/DDBJ whole genome shotgun (WGS) entry which is preliminary data.</text>
</comment>
<evidence type="ECO:0000259" key="3">
    <source>
        <dbReference type="PROSITE" id="PS50089"/>
    </source>
</evidence>
<dbReference type="Pfam" id="PF13639">
    <property type="entry name" value="zf-RING_2"/>
    <property type="match status" value="1"/>
</dbReference>
<gene>
    <name evidence="4" type="ORF">L1049_006166</name>
</gene>
<name>A0AAP0RF20_LIQFO</name>
<keyword evidence="2" id="KW-0812">Transmembrane</keyword>
<dbReference type="InterPro" id="IPR013083">
    <property type="entry name" value="Znf_RING/FYVE/PHD"/>
</dbReference>
<dbReference type="AlphaFoldDB" id="A0AAP0RF20"/>
<keyword evidence="1" id="KW-0862">Zinc</keyword>
<dbReference type="SMART" id="SM00184">
    <property type="entry name" value="RING"/>
    <property type="match status" value="1"/>
</dbReference>
<dbReference type="PANTHER" id="PTHR47662:SF1">
    <property type="entry name" value="RING-TYPE DOMAIN-CONTAINING PROTEIN"/>
    <property type="match status" value="1"/>
</dbReference>
<evidence type="ECO:0000256" key="2">
    <source>
        <dbReference type="SAM" id="Phobius"/>
    </source>
</evidence>
<dbReference type="SUPFAM" id="SSF57850">
    <property type="entry name" value="RING/U-box"/>
    <property type="match status" value="1"/>
</dbReference>
<feature type="transmembrane region" description="Helical" evidence="2">
    <location>
        <begin position="12"/>
        <end position="32"/>
    </location>
</feature>
<keyword evidence="5" id="KW-1185">Reference proteome</keyword>
<feature type="domain" description="RING-type" evidence="3">
    <location>
        <begin position="80"/>
        <end position="122"/>
    </location>
</feature>
<keyword evidence="2" id="KW-0472">Membrane</keyword>
<evidence type="ECO:0000313" key="5">
    <source>
        <dbReference type="Proteomes" id="UP001415857"/>
    </source>
</evidence>
<organism evidence="4 5">
    <name type="scientific">Liquidambar formosana</name>
    <name type="common">Formosan gum</name>
    <dbReference type="NCBI Taxonomy" id="63359"/>
    <lineage>
        <taxon>Eukaryota</taxon>
        <taxon>Viridiplantae</taxon>
        <taxon>Streptophyta</taxon>
        <taxon>Embryophyta</taxon>
        <taxon>Tracheophyta</taxon>
        <taxon>Spermatophyta</taxon>
        <taxon>Magnoliopsida</taxon>
        <taxon>eudicotyledons</taxon>
        <taxon>Gunneridae</taxon>
        <taxon>Pentapetalae</taxon>
        <taxon>Saxifragales</taxon>
        <taxon>Altingiaceae</taxon>
        <taxon>Liquidambar</taxon>
    </lineage>
</organism>
<dbReference type="EMBL" id="JBBPBK010000010">
    <property type="protein sequence ID" value="KAK9276630.1"/>
    <property type="molecule type" value="Genomic_DNA"/>
</dbReference>
<keyword evidence="2" id="KW-1133">Transmembrane helix</keyword>
<protein>
    <recommendedName>
        <fullName evidence="3">RING-type domain-containing protein</fullName>
    </recommendedName>
</protein>
<reference evidence="4 5" key="1">
    <citation type="journal article" date="2024" name="Plant J.">
        <title>Genome sequences and population genomics reveal climatic adaptation and genomic divergence between two closely related sweetgum species.</title>
        <authorList>
            <person name="Xu W.Q."/>
            <person name="Ren C.Q."/>
            <person name="Zhang X.Y."/>
            <person name="Comes H.P."/>
            <person name="Liu X.H."/>
            <person name="Li Y.G."/>
            <person name="Kettle C.J."/>
            <person name="Jalonen R."/>
            <person name="Gaisberger H."/>
            <person name="Ma Y.Z."/>
            <person name="Qiu Y.X."/>
        </authorList>
    </citation>
    <scope>NUCLEOTIDE SEQUENCE [LARGE SCALE GENOMIC DNA]</scope>
    <source>
        <strain evidence="4">Hangzhou</strain>
    </source>
</reference>
<sequence length="157" mass="18093">MNIQPFLSTFPFLSFLLVIFCMCLLNYIILAATQMKWACNFLFHHSLFNPGYEIVPENGEQISTISNECMLIRSEGAVECGVCLCQIEEGEEIGKLRCDHLFHRVCLDRWLGNRHATCPLCRDCLAPRRMVGELGEEVIVLGFCDIDSSNRTRWWLR</sequence>
<evidence type="ECO:0000256" key="1">
    <source>
        <dbReference type="PROSITE-ProRule" id="PRU00175"/>
    </source>
</evidence>